<dbReference type="InterPro" id="IPR037455">
    <property type="entry name" value="LucA/IucC-like"/>
</dbReference>
<proteinExistence type="predicted"/>
<dbReference type="EMBL" id="FPBZ01000008">
    <property type="protein sequence ID" value="SFU58689.1"/>
    <property type="molecule type" value="Genomic_DNA"/>
</dbReference>
<dbReference type="Pfam" id="PF04183">
    <property type="entry name" value="IucA_IucC"/>
    <property type="match status" value="1"/>
</dbReference>
<dbReference type="Pfam" id="PF06276">
    <property type="entry name" value="FhuF"/>
    <property type="match status" value="1"/>
</dbReference>
<dbReference type="PANTHER" id="PTHR34384:SF6">
    <property type="entry name" value="STAPHYLOFERRIN B SYNTHASE"/>
    <property type="match status" value="1"/>
</dbReference>
<gene>
    <name evidence="4" type="ORF">SAMN05216417_108104</name>
</gene>
<evidence type="ECO:0000259" key="3">
    <source>
        <dbReference type="Pfam" id="PF06276"/>
    </source>
</evidence>
<dbReference type="InterPro" id="IPR022770">
    <property type="entry name" value="IucA/IucC-like_C"/>
</dbReference>
<evidence type="ECO:0000313" key="4">
    <source>
        <dbReference type="EMBL" id="SFU58689.1"/>
    </source>
</evidence>
<reference evidence="4 5" key="1">
    <citation type="submission" date="2016-10" db="EMBL/GenBank/DDBJ databases">
        <authorList>
            <person name="de Groot N.N."/>
        </authorList>
    </citation>
    <scope>NUCLEOTIDE SEQUENCE [LARGE SCALE GENOMIC DNA]</scope>
    <source>
        <strain evidence="4 5">Nl14</strain>
    </source>
</reference>
<dbReference type="AlphaFoldDB" id="A0A1I7HDP4"/>
<dbReference type="OrthoDB" id="495728at2"/>
<accession>A0A1I7HDP4</accession>
<dbReference type="Proteomes" id="UP000182649">
    <property type="component" value="Unassembled WGS sequence"/>
</dbReference>
<dbReference type="PANTHER" id="PTHR34384">
    <property type="entry name" value="L-2,3-DIAMINOPROPANOATE--CITRATE LIGASE"/>
    <property type="match status" value="1"/>
</dbReference>
<evidence type="ECO:0000259" key="2">
    <source>
        <dbReference type="Pfam" id="PF04183"/>
    </source>
</evidence>
<feature type="domain" description="Aerobactin siderophore biosynthesis IucA/IucC-like C-terminal" evidence="3">
    <location>
        <begin position="400"/>
        <end position="553"/>
    </location>
</feature>
<sequence length="596" mass="66306">MLSYTYATRLAQDVLDALWLEDLYGFRAHCTTSLLLGGKRVLSLALDNTRSLSWQVEWVDGLRPFRILNPLAVLHAGEHTSDVDINKVAEVLQTAEWWRDRTGRFARFFNLAHDQAVFTAAHERDITTRLLSAPEDLLSWEALSCLKDRPFHPFARAKDWSGSDGCVYATERATALPLRWVAISRDRIVSGSAAPMVGQPLAENLLDPAQHKKLGEIARSRSVDSEDWLWLPVHPWQWEHLTQATPPKLNECVDLGAGFGTAVPTASLRSLAVTGYPGIHLKLSLSVRTLGAIRTLPLRYLHNGTLASTYLESLRIKDEWLAANLLLCEEDCWWAMRQSDSLVSEPGEFACMIRRYPALPGTTLIPMAALPVVSIDGRLPAFDYLIGPNGQEEAAWDMFEDIATALLELGLRCFAHGAMPELHGQNVLLAFKGQRISTLVLRDHDTLRVCHAMQTPGVTTPHYIVDRSTPNTLELNTPQELLAYLQTLAIEVNLYAILAALATRYKREESCGWDIVRYALETCLSRVPLPSKMASQAKSLLLEEPSWPFKQLLAPLLGTISFSTGMPSAMGQLPNPLLAIGRTSIEMNRRGGTIYA</sequence>
<dbReference type="GO" id="GO:0019290">
    <property type="term" value="P:siderophore biosynthetic process"/>
    <property type="evidence" value="ECO:0007669"/>
    <property type="project" value="InterPro"/>
</dbReference>
<dbReference type="GO" id="GO:0016881">
    <property type="term" value="F:acid-amino acid ligase activity"/>
    <property type="evidence" value="ECO:0007669"/>
    <property type="project" value="UniProtKB-ARBA"/>
</dbReference>
<name>A0A1I7HDP4_9PROT</name>
<protein>
    <submittedName>
        <fullName evidence="4">Siderophore synthetase component</fullName>
    </submittedName>
</protein>
<dbReference type="InterPro" id="IPR007310">
    <property type="entry name" value="Aerobactin_biosyn_IucA/IucC_N"/>
</dbReference>
<dbReference type="RefSeq" id="WP_074974861.1">
    <property type="nucleotide sequence ID" value="NZ_FPBZ01000008.1"/>
</dbReference>
<organism evidence="4 5">
    <name type="scientific">Nitrosospira multiformis</name>
    <dbReference type="NCBI Taxonomy" id="1231"/>
    <lineage>
        <taxon>Bacteria</taxon>
        <taxon>Pseudomonadati</taxon>
        <taxon>Pseudomonadota</taxon>
        <taxon>Betaproteobacteria</taxon>
        <taxon>Nitrosomonadales</taxon>
        <taxon>Nitrosomonadaceae</taxon>
        <taxon>Nitrosospira</taxon>
    </lineage>
</organism>
<feature type="domain" description="Aerobactin siderophore biosynthesis IucA/IucC N-terminal" evidence="2">
    <location>
        <begin position="138"/>
        <end position="370"/>
    </location>
</feature>
<evidence type="ECO:0000313" key="5">
    <source>
        <dbReference type="Proteomes" id="UP000182649"/>
    </source>
</evidence>
<comment type="pathway">
    <text evidence="1">Siderophore biosynthesis.</text>
</comment>
<evidence type="ECO:0000256" key="1">
    <source>
        <dbReference type="ARBA" id="ARBA00004924"/>
    </source>
</evidence>
<dbReference type="Gene3D" id="1.10.510.40">
    <property type="match status" value="1"/>
</dbReference>